<reference evidence="5" key="1">
    <citation type="submission" date="2018-06" db="EMBL/GenBank/DDBJ databases">
        <authorList>
            <person name="Zhirakovskaya E."/>
        </authorList>
    </citation>
    <scope>NUCLEOTIDE SEQUENCE</scope>
</reference>
<evidence type="ECO:0000313" key="5">
    <source>
        <dbReference type="EMBL" id="VAV88769.1"/>
    </source>
</evidence>
<feature type="non-terminal residue" evidence="5">
    <location>
        <position position="57"/>
    </location>
</feature>
<proteinExistence type="predicted"/>
<protein>
    <submittedName>
        <fullName evidence="5">Transcriptional regulator, ArsR family</fullName>
    </submittedName>
</protein>
<dbReference type="InterPro" id="IPR036390">
    <property type="entry name" value="WH_DNA-bd_sf"/>
</dbReference>
<dbReference type="InterPro" id="IPR051081">
    <property type="entry name" value="HTH_MetalResp_TranReg"/>
</dbReference>
<dbReference type="GO" id="GO:0003677">
    <property type="term" value="F:DNA binding"/>
    <property type="evidence" value="ECO:0007669"/>
    <property type="project" value="UniProtKB-KW"/>
</dbReference>
<dbReference type="EMBL" id="UOEE01000074">
    <property type="protein sequence ID" value="VAV88769.1"/>
    <property type="molecule type" value="Genomic_DNA"/>
</dbReference>
<evidence type="ECO:0000256" key="3">
    <source>
        <dbReference type="ARBA" id="ARBA00023163"/>
    </source>
</evidence>
<dbReference type="InterPro" id="IPR001845">
    <property type="entry name" value="HTH_ArsR_DNA-bd_dom"/>
</dbReference>
<keyword evidence="3" id="KW-0804">Transcription</keyword>
<dbReference type="SUPFAM" id="SSF46785">
    <property type="entry name" value="Winged helix' DNA-binding domain"/>
    <property type="match status" value="1"/>
</dbReference>
<dbReference type="Pfam" id="PF12840">
    <property type="entry name" value="HTH_20"/>
    <property type="match status" value="1"/>
</dbReference>
<dbReference type="SMART" id="SM00418">
    <property type="entry name" value="HTH_ARSR"/>
    <property type="match status" value="1"/>
</dbReference>
<dbReference type="CDD" id="cd00090">
    <property type="entry name" value="HTH_ARSR"/>
    <property type="match status" value="1"/>
</dbReference>
<evidence type="ECO:0000256" key="1">
    <source>
        <dbReference type="ARBA" id="ARBA00023015"/>
    </source>
</evidence>
<dbReference type="InterPro" id="IPR011991">
    <property type="entry name" value="ArsR-like_HTH"/>
</dbReference>
<organism evidence="5">
    <name type="scientific">hydrothermal vent metagenome</name>
    <dbReference type="NCBI Taxonomy" id="652676"/>
    <lineage>
        <taxon>unclassified sequences</taxon>
        <taxon>metagenomes</taxon>
        <taxon>ecological metagenomes</taxon>
    </lineage>
</organism>
<dbReference type="InterPro" id="IPR036388">
    <property type="entry name" value="WH-like_DNA-bd_sf"/>
</dbReference>
<dbReference type="PANTHER" id="PTHR33154:SF33">
    <property type="entry name" value="TRANSCRIPTIONAL REPRESSOR SDPR"/>
    <property type="match status" value="1"/>
</dbReference>
<feature type="domain" description="HTH arsR-type" evidence="4">
    <location>
        <begin position="1"/>
        <end position="57"/>
    </location>
</feature>
<gene>
    <name evidence="5" type="ORF">MNBD_ALPHA06-876</name>
</gene>
<dbReference type="PROSITE" id="PS50987">
    <property type="entry name" value="HTH_ARSR_2"/>
    <property type="match status" value="1"/>
</dbReference>
<dbReference type="GO" id="GO:0003700">
    <property type="term" value="F:DNA-binding transcription factor activity"/>
    <property type="evidence" value="ECO:0007669"/>
    <property type="project" value="InterPro"/>
</dbReference>
<keyword evidence="2" id="KW-0238">DNA-binding</keyword>
<dbReference type="NCBIfam" id="NF033788">
    <property type="entry name" value="HTH_metalloreg"/>
    <property type="match status" value="1"/>
</dbReference>
<dbReference type="PANTHER" id="PTHR33154">
    <property type="entry name" value="TRANSCRIPTIONAL REGULATOR, ARSR FAMILY"/>
    <property type="match status" value="1"/>
</dbReference>
<sequence>MNQIFKALAHPVRRQILSLLRAGPMTSGALLEPFDMAWPSLTGHLKVLKTAGLVHAE</sequence>
<name>A0A3B0R9A0_9ZZZZ</name>
<dbReference type="AlphaFoldDB" id="A0A3B0R9A0"/>
<evidence type="ECO:0000256" key="2">
    <source>
        <dbReference type="ARBA" id="ARBA00023125"/>
    </source>
</evidence>
<dbReference type="PRINTS" id="PR00778">
    <property type="entry name" value="HTHARSR"/>
</dbReference>
<accession>A0A3B0R9A0</accession>
<evidence type="ECO:0000259" key="4">
    <source>
        <dbReference type="PROSITE" id="PS50987"/>
    </source>
</evidence>
<keyword evidence="1" id="KW-0805">Transcription regulation</keyword>
<dbReference type="Gene3D" id="1.10.10.10">
    <property type="entry name" value="Winged helix-like DNA-binding domain superfamily/Winged helix DNA-binding domain"/>
    <property type="match status" value="1"/>
</dbReference>